<dbReference type="GO" id="GO:0009141">
    <property type="term" value="P:nucleoside triphosphate metabolic process"/>
    <property type="evidence" value="ECO:0007669"/>
    <property type="project" value="TreeGrafter"/>
</dbReference>
<dbReference type="FunFam" id="3.30.1360.180:FF:000003">
    <property type="entry name" value="Type I phosphodiesterase/nucleotide pyrophosphatase family protein"/>
    <property type="match status" value="1"/>
</dbReference>
<keyword evidence="2" id="KW-1133">Transmembrane helix</keyword>
<dbReference type="CDD" id="cd16018">
    <property type="entry name" value="Enpp"/>
    <property type="match status" value="1"/>
</dbReference>
<dbReference type="InterPro" id="IPR002591">
    <property type="entry name" value="Phosphodiest/P_Trfase"/>
</dbReference>
<keyword evidence="2" id="KW-0472">Membrane</keyword>
<reference evidence="3 4" key="1">
    <citation type="journal article" date="2016" name="Proc. Natl. Acad. Sci. U.S.A.">
        <title>Comparative genomics of biotechnologically important yeasts.</title>
        <authorList>
            <person name="Riley R."/>
            <person name="Haridas S."/>
            <person name="Wolfe K.H."/>
            <person name="Lopes M.R."/>
            <person name="Hittinger C.T."/>
            <person name="Goeker M."/>
            <person name="Salamov A.A."/>
            <person name="Wisecaver J.H."/>
            <person name="Long T.M."/>
            <person name="Calvey C.H."/>
            <person name="Aerts A.L."/>
            <person name="Barry K.W."/>
            <person name="Choi C."/>
            <person name="Clum A."/>
            <person name="Coughlan A.Y."/>
            <person name="Deshpande S."/>
            <person name="Douglass A.P."/>
            <person name="Hanson S.J."/>
            <person name="Klenk H.-P."/>
            <person name="LaButti K.M."/>
            <person name="Lapidus A."/>
            <person name="Lindquist E.A."/>
            <person name="Lipzen A.M."/>
            <person name="Meier-Kolthoff J.P."/>
            <person name="Ohm R.A."/>
            <person name="Otillar R.P."/>
            <person name="Pangilinan J.L."/>
            <person name="Peng Y."/>
            <person name="Rokas A."/>
            <person name="Rosa C.A."/>
            <person name="Scheuner C."/>
            <person name="Sibirny A.A."/>
            <person name="Slot J.C."/>
            <person name="Stielow J.B."/>
            <person name="Sun H."/>
            <person name="Kurtzman C.P."/>
            <person name="Blackwell M."/>
            <person name="Grigoriev I.V."/>
            <person name="Jeffries T.W."/>
        </authorList>
    </citation>
    <scope>NUCLEOTIDE SEQUENCE [LARGE SCALE GENOMIC DNA]</scope>
    <source>
        <strain evidence="4">ATCC 58044 / CBS 1984 / NCYC 433 / NRRL Y-366-8</strain>
    </source>
</reference>
<dbReference type="AlphaFoldDB" id="A0A1E3P0P9"/>
<dbReference type="InterPro" id="IPR017850">
    <property type="entry name" value="Alkaline_phosphatase_core_sf"/>
</dbReference>
<dbReference type="Gene3D" id="3.30.1360.180">
    <property type="match status" value="1"/>
</dbReference>
<sequence length="698" mass="79134">MVDGHAIDIPVTNLDEDDDDFSTPEEEELNANVFRDDFDLEQDTSLFDNGPSLATRLRDAENFNDRDSFDLNDDEFILHKKDGFWKTSAKGIKRVFIHLLVIGLIIAVIVLGVLLSRKSRNSEPTRNNKQTFSNGTDIFYPTTILISLDGFHPHYISSKLTPTLHEFLQKGYGPPYMIPSFPSSTFPNHWTMATGLHPQFHGIVGNTFFDPVTGKNFINKLPQHSLDPGFWGGEPIWSTAESQGVRSAIHMYPGSEVEFKSWNPSEVDKFNKSETLEVKTNRIFEWLDRDSSKRPELIIAYVPTIDTLGHIYGIQGDELSKGLLYVDSFIKNITSGIAERNATDIINLVVVSDHGMAPTSNKRLVYLDDLINTTQVQHTDGWPLFGLRPIPEVSVEDIYKELNASYKENSGYSFYLREDLPKEWNFGGPERSQYYDRIAPIWVIPDVGYSITTHDRMEENHGDYSPKGVHGYNNTEVLMRAIFLGTGPYFKSRSKNDESFKVRPFQNIEVYNILCETLGLSPSQNNGSSNIFGHDNVLSNDWRDDLAYPNVKFDIGRVLKEKSTYDQLFRGAKAKSTTTLENSNAQVNDESTSTGDLQEATSTTKAVGESKSKENHKTKTEEKKTKSKEKGDKKTKTETSEKEKETKHKGFFESIGEDLEELGDDIKEGFEDIADDIEDTFEDAYHKLKGEHKDHDDD</sequence>
<dbReference type="Gene3D" id="3.40.720.10">
    <property type="entry name" value="Alkaline Phosphatase, subunit A"/>
    <property type="match status" value="1"/>
</dbReference>
<gene>
    <name evidence="3" type="ORF">WICANDRAFT_57428</name>
</gene>
<dbReference type="SUPFAM" id="SSF53649">
    <property type="entry name" value="Alkaline phosphatase-like"/>
    <property type="match status" value="1"/>
</dbReference>
<evidence type="ECO:0000313" key="3">
    <source>
        <dbReference type="EMBL" id="ODQ58502.1"/>
    </source>
</evidence>
<keyword evidence="2" id="KW-0812">Transmembrane</keyword>
<dbReference type="Proteomes" id="UP000094112">
    <property type="component" value="Unassembled WGS sequence"/>
</dbReference>
<dbReference type="PANTHER" id="PTHR10151:SF120">
    <property type="entry name" value="BIS(5'-ADENOSYL)-TRIPHOSPHATASE"/>
    <property type="match status" value="1"/>
</dbReference>
<protein>
    <submittedName>
        <fullName evidence="3">Uncharacterized protein</fullName>
    </submittedName>
</protein>
<dbReference type="GO" id="GO:0047429">
    <property type="term" value="F:nucleoside triphosphate diphosphatase activity"/>
    <property type="evidence" value="ECO:0007669"/>
    <property type="project" value="TreeGrafter"/>
</dbReference>
<feature type="transmembrane region" description="Helical" evidence="2">
    <location>
        <begin position="95"/>
        <end position="115"/>
    </location>
</feature>
<proteinExistence type="predicted"/>
<evidence type="ECO:0000256" key="2">
    <source>
        <dbReference type="SAM" id="Phobius"/>
    </source>
</evidence>
<name>A0A1E3P0P9_WICAA</name>
<dbReference type="EMBL" id="KV454212">
    <property type="protein sequence ID" value="ODQ58502.1"/>
    <property type="molecule type" value="Genomic_DNA"/>
</dbReference>
<feature type="compositionally biased region" description="Acidic residues" evidence="1">
    <location>
        <begin position="14"/>
        <end position="23"/>
    </location>
</feature>
<dbReference type="PANTHER" id="PTHR10151">
    <property type="entry name" value="ECTONUCLEOTIDE PYROPHOSPHATASE/PHOSPHODIESTERASE"/>
    <property type="match status" value="1"/>
</dbReference>
<feature type="compositionally biased region" description="Polar residues" evidence="1">
    <location>
        <begin position="575"/>
        <end position="605"/>
    </location>
</feature>
<evidence type="ECO:0000256" key="1">
    <source>
        <dbReference type="SAM" id="MobiDB-lite"/>
    </source>
</evidence>
<dbReference type="GO" id="GO:0017111">
    <property type="term" value="F:ribonucleoside triphosphate phosphatase activity"/>
    <property type="evidence" value="ECO:0007669"/>
    <property type="project" value="TreeGrafter"/>
</dbReference>
<dbReference type="GeneID" id="30200048"/>
<keyword evidence="4" id="KW-1185">Reference proteome</keyword>
<feature type="compositionally biased region" description="Basic and acidic residues" evidence="1">
    <location>
        <begin position="608"/>
        <end position="651"/>
    </location>
</feature>
<feature type="region of interest" description="Disordered" evidence="1">
    <location>
        <begin position="1"/>
        <end position="23"/>
    </location>
</feature>
<dbReference type="OrthoDB" id="415411at2759"/>
<dbReference type="RefSeq" id="XP_019037709.1">
    <property type="nucleotide sequence ID" value="XM_019182802.1"/>
</dbReference>
<accession>A0A1E3P0P9</accession>
<dbReference type="Pfam" id="PF01663">
    <property type="entry name" value="Phosphodiest"/>
    <property type="match status" value="1"/>
</dbReference>
<dbReference type="STRING" id="683960.A0A1E3P0P9"/>
<feature type="region of interest" description="Disordered" evidence="1">
    <location>
        <begin position="575"/>
        <end position="656"/>
    </location>
</feature>
<evidence type="ECO:0000313" key="4">
    <source>
        <dbReference type="Proteomes" id="UP000094112"/>
    </source>
</evidence>
<organism evidence="3 4">
    <name type="scientific">Wickerhamomyces anomalus (strain ATCC 58044 / CBS 1984 / NCYC 433 / NRRL Y-366-8)</name>
    <name type="common">Yeast</name>
    <name type="synonym">Hansenula anomala</name>
    <dbReference type="NCBI Taxonomy" id="683960"/>
    <lineage>
        <taxon>Eukaryota</taxon>
        <taxon>Fungi</taxon>
        <taxon>Dikarya</taxon>
        <taxon>Ascomycota</taxon>
        <taxon>Saccharomycotina</taxon>
        <taxon>Saccharomycetes</taxon>
        <taxon>Phaffomycetales</taxon>
        <taxon>Wickerhamomycetaceae</taxon>
        <taxon>Wickerhamomyces</taxon>
    </lineage>
</organism>